<dbReference type="EMBL" id="JAUSWJ010000001">
    <property type="protein sequence ID" value="MDQ0514978.1"/>
    <property type="molecule type" value="Genomic_DNA"/>
</dbReference>
<evidence type="ECO:0000313" key="3">
    <source>
        <dbReference type="Proteomes" id="UP001223743"/>
    </source>
</evidence>
<evidence type="ECO:0000313" key="2">
    <source>
        <dbReference type="EMBL" id="MDQ0514978.1"/>
    </source>
</evidence>
<dbReference type="PANTHER" id="PTHR32251:SF17">
    <property type="entry name" value="STEROID 5-ALPHA REDUCTASE C-TERMINAL DOMAIN-CONTAINING PROTEIN"/>
    <property type="match status" value="1"/>
</dbReference>
<dbReference type="Pfam" id="PF06966">
    <property type="entry name" value="DUF1295"/>
    <property type="match status" value="1"/>
</dbReference>
<evidence type="ECO:0000256" key="1">
    <source>
        <dbReference type="SAM" id="Phobius"/>
    </source>
</evidence>
<feature type="transmembrane region" description="Helical" evidence="1">
    <location>
        <begin position="6"/>
        <end position="29"/>
    </location>
</feature>
<proteinExistence type="predicted"/>
<feature type="transmembrane region" description="Helical" evidence="1">
    <location>
        <begin position="41"/>
        <end position="60"/>
    </location>
</feature>
<name>A0ABU0M288_9HYPH</name>
<dbReference type="RefSeq" id="WP_266281554.1">
    <property type="nucleotide sequence ID" value="NZ_JAPKNF010000001.1"/>
</dbReference>
<accession>A0ABU0M288</accession>
<comment type="caution">
    <text evidence="2">The sequence shown here is derived from an EMBL/GenBank/DDBJ whole genome shotgun (WGS) entry which is preliminary data.</text>
</comment>
<dbReference type="InterPro" id="IPR010721">
    <property type="entry name" value="UstE-like"/>
</dbReference>
<dbReference type="Proteomes" id="UP001223743">
    <property type="component" value="Unassembled WGS sequence"/>
</dbReference>
<feature type="transmembrane region" description="Helical" evidence="1">
    <location>
        <begin position="150"/>
        <end position="166"/>
    </location>
</feature>
<dbReference type="PANTHER" id="PTHR32251">
    <property type="entry name" value="3-OXO-5-ALPHA-STEROID 4-DEHYDROGENASE"/>
    <property type="match status" value="1"/>
</dbReference>
<keyword evidence="3" id="KW-1185">Reference proteome</keyword>
<reference evidence="2 3" key="1">
    <citation type="submission" date="2023-07" db="EMBL/GenBank/DDBJ databases">
        <title>Genomic Encyclopedia of Type Strains, Phase IV (KMG-IV): sequencing the most valuable type-strain genomes for metagenomic binning, comparative biology and taxonomic classification.</title>
        <authorList>
            <person name="Goeker M."/>
        </authorList>
    </citation>
    <scope>NUCLEOTIDE SEQUENCE [LARGE SCALE GENOMIC DNA]</scope>
    <source>
        <strain evidence="2 3">B1-1</strain>
    </source>
</reference>
<keyword evidence="1" id="KW-1133">Transmembrane helix</keyword>
<dbReference type="Gene3D" id="1.20.120.1630">
    <property type="match status" value="1"/>
</dbReference>
<gene>
    <name evidence="2" type="ORF">QO015_000591</name>
</gene>
<keyword evidence="1" id="KW-0472">Membrane</keyword>
<organism evidence="2 3">
    <name type="scientific">Kaistia geumhonensis</name>
    <dbReference type="NCBI Taxonomy" id="410839"/>
    <lineage>
        <taxon>Bacteria</taxon>
        <taxon>Pseudomonadati</taxon>
        <taxon>Pseudomonadota</taxon>
        <taxon>Alphaproteobacteria</taxon>
        <taxon>Hyphomicrobiales</taxon>
        <taxon>Kaistiaceae</taxon>
        <taxon>Kaistia</taxon>
    </lineage>
</organism>
<keyword evidence="1" id="KW-0812">Transmembrane</keyword>
<feature type="transmembrane region" description="Helical" evidence="1">
    <location>
        <begin position="116"/>
        <end position="138"/>
    </location>
</feature>
<sequence length="274" mass="30108">MSANLATLFVGLIAAAIVLVAAMTSAWLVQRRTGNAGWSDAFWSFGTGAACLVVALLPVAGTGWPTTRQLIVALAVAVWSIRLGSHIAARSRAATEEDARYAALRREWGADFQRRLYVFLLIQAGAGWLLTLPVLAAAQNPRPGLTWQDGLAIVVFAAAVLGESVADRQMRAFREAHAGEHGRICDTGLWAWSRHPNYFFEWLGWCAYPAMAIGLGYPLGWLSLVGPLLMYWLLVHVSGIPLLEQHLAASRPDAFRRYAERVPAFFPRRPRRTS</sequence>
<protein>
    <submittedName>
        <fullName evidence="2">Steroid 5-alpha reductase family enzyme</fullName>
    </submittedName>
</protein>